<dbReference type="EMBL" id="CM009757">
    <property type="protein sequence ID" value="PUZ42787.1"/>
    <property type="molecule type" value="Genomic_DNA"/>
</dbReference>
<dbReference type="Gramene" id="PUZ42787">
    <property type="protein sequence ID" value="PUZ42787"/>
    <property type="gene ID" value="GQ55_9G609900"/>
</dbReference>
<evidence type="ECO:0000259" key="11">
    <source>
        <dbReference type="PROSITE" id="PS50843"/>
    </source>
</evidence>
<dbReference type="PRINTS" id="PR01226">
    <property type="entry name" value="EXPANSIN"/>
</dbReference>
<dbReference type="Gene3D" id="2.60.40.760">
    <property type="entry name" value="Expansin, cellulose-binding-like domain"/>
    <property type="match status" value="1"/>
</dbReference>
<comment type="subcellular location">
    <subcellularLocation>
        <location evidence="1">Membrane</location>
        <topology evidence="1">Peripheral membrane protein</topology>
    </subcellularLocation>
    <subcellularLocation>
        <location evidence="2">Secreted</location>
        <location evidence="2">Cell wall</location>
    </subcellularLocation>
</comment>
<dbReference type="SUPFAM" id="SSF50685">
    <property type="entry name" value="Barwin-like endoglucanases"/>
    <property type="match status" value="1"/>
</dbReference>
<sequence length="476" mass="52126">MCSRHSSLVSSRDAPACLSEQQQLILPFAHQKKKTDPSFSALITVCLVERTYRNRTGLSLLDPIVLLARSRAQKMIGFNSSIGWRRRSHGRHRKWRGRPAAEQKNLSSKCQWNGGGRDFLYGGEKEVMRNRVAFKAARRSVWVRHASACESAPGSVRASSASPVAAFLFKHRRDHRHLPHSSVITSPAGLVLYPPTLRRACPPTHWPATAGESESLDRLPIDMARKVSSCHSLVVVVVAASLAATARAAWIRGSATFYGGADASGTMGGACGYGNLYSTGYGTNTVALSSSLFKDGASCGECYQVMCDQQNSQWCRPGVTVTVTATNLCPPDWSKPNNNGGWCNPPRQHFDMAQPAWEKIGVYRGGYVPVMYQRVSCSRSGGVRFTINGNNYFELVLVTNVAGPGSLKSVQIRGTRTGWVTMSRNWGANWQANNYLNGQSISFRVTATNGQTLEFGNVAGPNWQFGQTFTNGQNFY</sequence>
<keyword evidence="7" id="KW-0472">Membrane</keyword>
<dbReference type="InterPro" id="IPR009009">
    <property type="entry name" value="RlpA-like_DPBB"/>
</dbReference>
<evidence type="ECO:0000256" key="7">
    <source>
        <dbReference type="ARBA" id="ARBA00023136"/>
    </source>
</evidence>
<dbReference type="Proteomes" id="UP000244336">
    <property type="component" value="Chromosome 9"/>
</dbReference>
<comment type="similarity">
    <text evidence="3">Belongs to the expansin family. Expansin A subfamily.</text>
</comment>
<dbReference type="GO" id="GO:0009664">
    <property type="term" value="P:plant-type cell wall organization"/>
    <property type="evidence" value="ECO:0007669"/>
    <property type="project" value="InterPro"/>
</dbReference>
<evidence type="ECO:0000256" key="6">
    <source>
        <dbReference type="ARBA" id="ARBA00022729"/>
    </source>
</evidence>
<evidence type="ECO:0000256" key="8">
    <source>
        <dbReference type="ARBA" id="ARBA00023180"/>
    </source>
</evidence>
<evidence type="ECO:0000256" key="4">
    <source>
        <dbReference type="ARBA" id="ARBA00022512"/>
    </source>
</evidence>
<dbReference type="PROSITE" id="PS50843">
    <property type="entry name" value="EXPANSIN_CBD"/>
    <property type="match status" value="1"/>
</dbReference>
<evidence type="ECO:0000259" key="10">
    <source>
        <dbReference type="PROSITE" id="PS50842"/>
    </source>
</evidence>
<dbReference type="SUPFAM" id="SSF49590">
    <property type="entry name" value="PHL pollen allergen"/>
    <property type="match status" value="1"/>
</dbReference>
<dbReference type="Gene3D" id="2.40.40.10">
    <property type="entry name" value="RlpA-like domain"/>
    <property type="match status" value="1"/>
</dbReference>
<dbReference type="PRINTS" id="PR01225">
    <property type="entry name" value="EXPANSNFAMLY"/>
</dbReference>
<dbReference type="InterPro" id="IPR002963">
    <property type="entry name" value="Expansin"/>
</dbReference>
<accession>A0A2T7CHF4</accession>
<name>A0A2T7CHF4_9POAL</name>
<dbReference type="GO" id="GO:0016020">
    <property type="term" value="C:membrane"/>
    <property type="evidence" value="ECO:0007669"/>
    <property type="project" value="UniProtKB-SubCell"/>
</dbReference>
<evidence type="ECO:0000313" key="12">
    <source>
        <dbReference type="EMBL" id="PUZ42787.1"/>
    </source>
</evidence>
<dbReference type="GO" id="GO:0005576">
    <property type="term" value="C:extracellular region"/>
    <property type="evidence" value="ECO:0007669"/>
    <property type="project" value="InterPro"/>
</dbReference>
<dbReference type="InterPro" id="IPR007112">
    <property type="entry name" value="Expansin/allergen_DPBB_dom"/>
</dbReference>
<dbReference type="InterPro" id="IPR036908">
    <property type="entry name" value="RlpA-like_sf"/>
</dbReference>
<keyword evidence="13" id="KW-1185">Reference proteome</keyword>
<dbReference type="AlphaFoldDB" id="A0A2T7CHF4"/>
<dbReference type="CDD" id="cd22274">
    <property type="entry name" value="DPBB_EXPA_N"/>
    <property type="match status" value="1"/>
</dbReference>
<reference evidence="12 13" key="1">
    <citation type="submission" date="2018-04" db="EMBL/GenBank/DDBJ databases">
        <title>WGS assembly of Panicum hallii var. hallii HAL2.</title>
        <authorList>
            <person name="Lovell J."/>
            <person name="Jenkins J."/>
            <person name="Lowry D."/>
            <person name="Mamidi S."/>
            <person name="Sreedasyam A."/>
            <person name="Weng X."/>
            <person name="Barry K."/>
            <person name="Bonette J."/>
            <person name="Campitelli B."/>
            <person name="Daum C."/>
            <person name="Gordon S."/>
            <person name="Gould B."/>
            <person name="Lipzen A."/>
            <person name="MacQueen A."/>
            <person name="Palacio-Mejia J."/>
            <person name="Plott C."/>
            <person name="Shakirov E."/>
            <person name="Shu S."/>
            <person name="Yoshinaga Y."/>
            <person name="Zane M."/>
            <person name="Rokhsar D."/>
            <person name="Grimwood J."/>
            <person name="Schmutz J."/>
            <person name="Juenger T."/>
        </authorList>
    </citation>
    <scope>NUCLEOTIDE SEQUENCE [LARGE SCALE GENOMIC DNA]</scope>
    <source>
        <strain evidence="13">cv. HAL2</strain>
    </source>
</reference>
<dbReference type="InterPro" id="IPR036749">
    <property type="entry name" value="Expansin_CBD_sf"/>
</dbReference>
<feature type="domain" description="Expansin-like CBD" evidence="11">
    <location>
        <begin position="392"/>
        <end position="471"/>
    </location>
</feature>
<gene>
    <name evidence="12" type="ORF">GQ55_9G609900</name>
</gene>
<dbReference type="STRING" id="1504633.A0A2T7CHF4"/>
<keyword evidence="8" id="KW-0325">Glycoprotein</keyword>
<keyword evidence="5" id="KW-0964">Secreted</keyword>
<dbReference type="Pfam" id="PF03330">
    <property type="entry name" value="DPBB_1"/>
    <property type="match status" value="1"/>
</dbReference>
<evidence type="ECO:0000256" key="9">
    <source>
        <dbReference type="ARBA" id="ARBA00023316"/>
    </source>
</evidence>
<feature type="domain" description="Expansin-like EG45" evidence="10">
    <location>
        <begin position="268"/>
        <end position="382"/>
    </location>
</feature>
<evidence type="ECO:0000313" key="13">
    <source>
        <dbReference type="Proteomes" id="UP000244336"/>
    </source>
</evidence>
<dbReference type="OrthoDB" id="5823761at2759"/>
<dbReference type="InterPro" id="IPR007117">
    <property type="entry name" value="Expansin_CBD"/>
</dbReference>
<proteinExistence type="inferred from homology"/>
<evidence type="ECO:0000256" key="1">
    <source>
        <dbReference type="ARBA" id="ARBA00004170"/>
    </source>
</evidence>
<keyword evidence="4" id="KW-0134">Cell wall</keyword>
<evidence type="ECO:0000256" key="2">
    <source>
        <dbReference type="ARBA" id="ARBA00004191"/>
    </source>
</evidence>
<keyword evidence="6" id="KW-0732">Signal</keyword>
<dbReference type="Pfam" id="PF01357">
    <property type="entry name" value="Expansin_C"/>
    <property type="match status" value="1"/>
</dbReference>
<dbReference type="InterPro" id="IPR007118">
    <property type="entry name" value="Expan_Lol_pI"/>
</dbReference>
<dbReference type="PROSITE" id="PS50842">
    <property type="entry name" value="EXPANSIN_EG45"/>
    <property type="match status" value="1"/>
</dbReference>
<organism evidence="12 13">
    <name type="scientific">Panicum hallii var. hallii</name>
    <dbReference type="NCBI Taxonomy" id="1504633"/>
    <lineage>
        <taxon>Eukaryota</taxon>
        <taxon>Viridiplantae</taxon>
        <taxon>Streptophyta</taxon>
        <taxon>Embryophyta</taxon>
        <taxon>Tracheophyta</taxon>
        <taxon>Spermatophyta</taxon>
        <taxon>Magnoliopsida</taxon>
        <taxon>Liliopsida</taxon>
        <taxon>Poales</taxon>
        <taxon>Poaceae</taxon>
        <taxon>PACMAD clade</taxon>
        <taxon>Panicoideae</taxon>
        <taxon>Panicodae</taxon>
        <taxon>Paniceae</taxon>
        <taxon>Panicinae</taxon>
        <taxon>Panicum</taxon>
        <taxon>Panicum sect. Panicum</taxon>
    </lineage>
</organism>
<dbReference type="PANTHER" id="PTHR31867">
    <property type="entry name" value="EXPANSIN-A15"/>
    <property type="match status" value="1"/>
</dbReference>
<dbReference type="SMART" id="SM00837">
    <property type="entry name" value="DPBB_1"/>
    <property type="match status" value="1"/>
</dbReference>
<keyword evidence="9" id="KW-0961">Cell wall biogenesis/degradation</keyword>
<evidence type="ECO:0000256" key="5">
    <source>
        <dbReference type="ARBA" id="ARBA00022525"/>
    </source>
</evidence>
<protein>
    <recommendedName>
        <fullName evidence="14">Expansin</fullName>
    </recommendedName>
</protein>
<evidence type="ECO:0008006" key="14">
    <source>
        <dbReference type="Google" id="ProtNLM"/>
    </source>
</evidence>
<evidence type="ECO:0000256" key="3">
    <source>
        <dbReference type="ARBA" id="ARBA00005392"/>
    </source>
</evidence>